<dbReference type="GO" id="GO:0006289">
    <property type="term" value="P:nucleotide-excision repair"/>
    <property type="evidence" value="ECO:0007669"/>
    <property type="project" value="UniProtKB-UniRule"/>
</dbReference>
<keyword evidence="5 7" id="KW-0234">DNA repair</keyword>
<evidence type="ECO:0000313" key="12">
    <source>
        <dbReference type="Proteomes" id="UP000019426"/>
    </source>
</evidence>
<evidence type="ECO:0000256" key="1">
    <source>
        <dbReference type="ARBA" id="ARBA00022490"/>
    </source>
</evidence>
<feature type="domain" description="GIY-YIG" evidence="9">
    <location>
        <begin position="13"/>
        <end position="92"/>
    </location>
</feature>
<dbReference type="PATRIC" id="fig|1216932.3.peg.511"/>
<keyword evidence="12" id="KW-1185">Reference proteome</keyword>
<dbReference type="InterPro" id="IPR038476">
    <property type="entry name" value="UvrC_RNase_H_dom_sf"/>
</dbReference>
<dbReference type="InterPro" id="IPR010994">
    <property type="entry name" value="RuvA_2-like"/>
</dbReference>
<dbReference type="GO" id="GO:0009381">
    <property type="term" value="F:excinuclease ABC activity"/>
    <property type="evidence" value="ECO:0007669"/>
    <property type="project" value="UniProtKB-UniRule"/>
</dbReference>
<dbReference type="InterPro" id="IPR001162">
    <property type="entry name" value="UvrC_RNase_H_dom"/>
</dbReference>
<dbReference type="GO" id="GO:0009380">
    <property type="term" value="C:excinuclease repair complex"/>
    <property type="evidence" value="ECO:0007669"/>
    <property type="project" value="InterPro"/>
</dbReference>
<dbReference type="Gene3D" id="3.30.420.340">
    <property type="entry name" value="UvrC, RNAse H endonuclease domain"/>
    <property type="match status" value="1"/>
</dbReference>
<evidence type="ECO:0000256" key="6">
    <source>
        <dbReference type="ARBA" id="ARBA00023236"/>
    </source>
</evidence>
<dbReference type="InterPro" id="IPR036876">
    <property type="entry name" value="UVR_dom_sf"/>
</dbReference>
<reference evidence="11 12" key="1">
    <citation type="submission" date="2013-11" db="EMBL/GenBank/DDBJ databases">
        <title>Complete genome sequence of Clostridum sp. M2/40.</title>
        <authorList>
            <person name="Wibberg D."/>
            <person name="Puehler A."/>
            <person name="Schlueter A."/>
        </authorList>
    </citation>
    <scope>NUCLEOTIDE SEQUENCE [LARGE SCALE GENOMIC DNA]</scope>
    <source>
        <strain evidence="12">M2/40</strain>
    </source>
</reference>
<dbReference type="AlphaFoldDB" id="W6S088"/>
<dbReference type="SUPFAM" id="SSF46600">
    <property type="entry name" value="C-terminal UvrC-binding domain of UvrB"/>
    <property type="match status" value="1"/>
</dbReference>
<feature type="domain" description="UvrC family homology region profile" evidence="10">
    <location>
        <begin position="255"/>
        <end position="497"/>
    </location>
</feature>
<dbReference type="NCBIfam" id="NF001824">
    <property type="entry name" value="PRK00558.1-5"/>
    <property type="match status" value="1"/>
</dbReference>
<dbReference type="Gene3D" id="1.10.150.20">
    <property type="entry name" value="5' to 3' exonuclease, C-terminal subdomain"/>
    <property type="match status" value="1"/>
</dbReference>
<dbReference type="OrthoDB" id="9804933at2"/>
<evidence type="ECO:0000313" key="11">
    <source>
        <dbReference type="EMBL" id="CDM67692.1"/>
    </source>
</evidence>
<gene>
    <name evidence="7 11" type="primary">uvrC</name>
    <name evidence="11" type="ORF">CM240_0527</name>
</gene>
<keyword evidence="2 7" id="KW-0227">DNA damage</keyword>
<dbReference type="InterPro" id="IPR035901">
    <property type="entry name" value="GIY-YIG_endonuc_sf"/>
</dbReference>
<dbReference type="PROSITE" id="PS50164">
    <property type="entry name" value="GIY_YIG"/>
    <property type="match status" value="1"/>
</dbReference>
<evidence type="ECO:0000259" key="9">
    <source>
        <dbReference type="PROSITE" id="PS50164"/>
    </source>
</evidence>
<dbReference type="PANTHER" id="PTHR30562:SF1">
    <property type="entry name" value="UVRABC SYSTEM PROTEIN C"/>
    <property type="match status" value="1"/>
</dbReference>
<dbReference type="EMBL" id="HG917868">
    <property type="protein sequence ID" value="CDM67692.1"/>
    <property type="molecule type" value="Genomic_DNA"/>
</dbReference>
<evidence type="ECO:0000256" key="5">
    <source>
        <dbReference type="ARBA" id="ARBA00023204"/>
    </source>
</evidence>
<dbReference type="InterPro" id="IPR001943">
    <property type="entry name" value="UVR_dom"/>
</dbReference>
<dbReference type="KEGG" id="clt:CM240_0527"/>
<dbReference type="STRING" id="1216932.CM240_0527"/>
<keyword evidence="6 7" id="KW-0742">SOS response</keyword>
<dbReference type="SUPFAM" id="SSF82771">
    <property type="entry name" value="GIY-YIG endonuclease"/>
    <property type="match status" value="1"/>
</dbReference>
<keyword evidence="4 7" id="KW-0267">Excision nuclease</keyword>
<dbReference type="GO" id="GO:0003677">
    <property type="term" value="F:DNA binding"/>
    <property type="evidence" value="ECO:0007669"/>
    <property type="project" value="UniProtKB-UniRule"/>
</dbReference>
<proteinExistence type="inferred from homology"/>
<sequence length="623" mass="72134">MFDLAHQLKILPNKPGVYLMKNSLGEIIYVGKAKILKNRVRQYFQNSKNHSEKVKKMVSNIEEFEYIVTDSEFEALILECNLIKKYSPRYNIKLKDDKHYPMIKVTLQEDFPRVFVTRNIIKDGSKYFGPYTDSSAVYETVDTIKNLFPIRECRLRIKENEVGIRPCLDYYIKKCNAPCAGKVTKEEYRTMINDVIDILSGKDIALIKELKEDMIKASENLEFEKAAMYRDKVMSFEKIISKQKMITGRFEDEDFISLAKDEKDALIQIFFMRQGKINGREHFIIEDGATEENSVLIGEFIKGFYGNTAFIPKTIYVDSVEDQELLEELLTARRESKVWIKIPQKGDKKKTLDLVENNAVVTLRDFKDKIIKDKERGEEALRTLAEVLSLEDIPRRIEAYDISNIQGVDSVGAMVVFEKGKAKNSDYRRFKIKTVIGANDYESMREVLRRRFKRGLEELEKLSSLEVEFDKTKFTVFPDLILMDGGKGHVSVAKDVLREFNLDIPVAGMVKDNKHTARGLIYENEEISFKATSPAMGLIRKISDEVHRFAITYHRSLRDKRSLKSVLDNVPNIGERRRKNLLIKFGSIENIKKSSYDEILSTPSMDKKSTKSLMEYLSIDKKE</sequence>
<dbReference type="HAMAP" id="MF_00203">
    <property type="entry name" value="UvrC"/>
    <property type="match status" value="1"/>
</dbReference>
<protein>
    <recommendedName>
        <fullName evidence="7">UvrABC system protein C</fullName>
        <shortName evidence="7">Protein UvrC</shortName>
    </recommendedName>
    <alternativeName>
        <fullName evidence="7">Excinuclease ABC subunit C</fullName>
    </alternativeName>
</protein>
<dbReference type="Gene3D" id="3.40.1440.10">
    <property type="entry name" value="GIY-YIG endonuclease"/>
    <property type="match status" value="1"/>
</dbReference>
<comment type="subcellular location">
    <subcellularLocation>
        <location evidence="7">Cytoplasm</location>
    </subcellularLocation>
</comment>
<dbReference type="Pfam" id="PF01541">
    <property type="entry name" value="GIY-YIG"/>
    <property type="match status" value="1"/>
</dbReference>
<dbReference type="InterPro" id="IPR050066">
    <property type="entry name" value="UvrABC_protein_C"/>
</dbReference>
<name>W6S088_9CLOT</name>
<evidence type="ECO:0000259" key="10">
    <source>
        <dbReference type="PROSITE" id="PS50165"/>
    </source>
</evidence>
<dbReference type="eggNOG" id="COG0322">
    <property type="taxonomic scope" value="Bacteria"/>
</dbReference>
<evidence type="ECO:0000256" key="7">
    <source>
        <dbReference type="HAMAP-Rule" id="MF_00203"/>
    </source>
</evidence>
<dbReference type="CDD" id="cd10434">
    <property type="entry name" value="GIY-YIG_UvrC_Cho"/>
    <property type="match status" value="1"/>
</dbReference>
<keyword evidence="3 7" id="KW-0228">DNA excision</keyword>
<dbReference type="PROSITE" id="PS50165">
    <property type="entry name" value="UVRC"/>
    <property type="match status" value="1"/>
</dbReference>
<dbReference type="InterPro" id="IPR004791">
    <property type="entry name" value="UvrC"/>
</dbReference>
<comment type="function">
    <text evidence="7">The UvrABC repair system catalyzes the recognition and processing of DNA lesions. UvrC both incises the 5' and 3' sides of the lesion. The N-terminal half is responsible for the 3' incision and the C-terminal half is responsible for the 5' incision.</text>
</comment>
<dbReference type="GO" id="GO:0005737">
    <property type="term" value="C:cytoplasm"/>
    <property type="evidence" value="ECO:0007669"/>
    <property type="project" value="UniProtKB-SubCell"/>
</dbReference>
<dbReference type="RefSeq" id="WP_044036188.1">
    <property type="nucleotide sequence ID" value="NZ_HG917868.1"/>
</dbReference>
<dbReference type="Gene3D" id="4.10.860.10">
    <property type="entry name" value="UVR domain"/>
    <property type="match status" value="1"/>
</dbReference>
<dbReference type="InterPro" id="IPR047296">
    <property type="entry name" value="GIY-YIG_UvrC_Cho"/>
</dbReference>
<dbReference type="SUPFAM" id="SSF47781">
    <property type="entry name" value="RuvA domain 2-like"/>
    <property type="match status" value="1"/>
</dbReference>
<dbReference type="InterPro" id="IPR000305">
    <property type="entry name" value="GIY-YIG_endonuc"/>
</dbReference>
<dbReference type="Pfam" id="PF02151">
    <property type="entry name" value="UVR"/>
    <property type="match status" value="1"/>
</dbReference>
<dbReference type="HOGENOM" id="CLU_014841_3_2_9"/>
<organism evidence="11 12">
    <name type="scientific">Clostridium bornimense</name>
    <dbReference type="NCBI Taxonomy" id="1216932"/>
    <lineage>
        <taxon>Bacteria</taxon>
        <taxon>Bacillati</taxon>
        <taxon>Bacillota</taxon>
        <taxon>Clostridia</taxon>
        <taxon>Eubacteriales</taxon>
        <taxon>Clostridiaceae</taxon>
        <taxon>Clostridium</taxon>
    </lineage>
</organism>
<dbReference type="GO" id="GO:0009432">
    <property type="term" value="P:SOS response"/>
    <property type="evidence" value="ECO:0007669"/>
    <property type="project" value="UniProtKB-UniRule"/>
</dbReference>
<dbReference type="SMART" id="SM00465">
    <property type="entry name" value="GIYc"/>
    <property type="match status" value="1"/>
</dbReference>
<evidence type="ECO:0000256" key="3">
    <source>
        <dbReference type="ARBA" id="ARBA00022769"/>
    </source>
</evidence>
<dbReference type="Pfam" id="PF22920">
    <property type="entry name" value="UvrC_RNaseH"/>
    <property type="match status" value="1"/>
</dbReference>
<dbReference type="PANTHER" id="PTHR30562">
    <property type="entry name" value="UVRC/OXIDOREDUCTASE"/>
    <property type="match status" value="1"/>
</dbReference>
<dbReference type="NCBIfam" id="TIGR00194">
    <property type="entry name" value="uvrC"/>
    <property type="match status" value="1"/>
</dbReference>
<accession>W6S088</accession>
<dbReference type="FunFam" id="3.40.1440.10:FF:000001">
    <property type="entry name" value="UvrABC system protein C"/>
    <property type="match status" value="1"/>
</dbReference>
<feature type="domain" description="UVR" evidence="8">
    <location>
        <begin position="204"/>
        <end position="239"/>
    </location>
</feature>
<keyword evidence="1 7" id="KW-0963">Cytoplasm</keyword>
<comment type="similarity">
    <text evidence="7">Belongs to the UvrC family.</text>
</comment>
<evidence type="ECO:0000256" key="4">
    <source>
        <dbReference type="ARBA" id="ARBA00022881"/>
    </source>
</evidence>
<evidence type="ECO:0000259" key="8">
    <source>
        <dbReference type="PROSITE" id="PS50151"/>
    </source>
</evidence>
<dbReference type="PROSITE" id="PS50151">
    <property type="entry name" value="UVR"/>
    <property type="match status" value="1"/>
</dbReference>
<comment type="subunit">
    <text evidence="7">Interacts with UvrB in an incision complex.</text>
</comment>
<evidence type="ECO:0000256" key="2">
    <source>
        <dbReference type="ARBA" id="ARBA00022763"/>
    </source>
</evidence>
<dbReference type="Proteomes" id="UP000019426">
    <property type="component" value="Chromosome M2/40_rep1"/>
</dbReference>
<dbReference type="Pfam" id="PF08459">
    <property type="entry name" value="UvrC_RNaseH_dom"/>
    <property type="match status" value="1"/>
</dbReference>